<dbReference type="Proteomes" id="UP001157017">
    <property type="component" value="Unassembled WGS sequence"/>
</dbReference>
<accession>A0ABQ6JHP0</accession>
<dbReference type="EMBL" id="BSUZ01000001">
    <property type="protein sequence ID" value="GMA87718.1"/>
    <property type="molecule type" value="Genomic_DNA"/>
</dbReference>
<protein>
    <recommendedName>
        <fullName evidence="3">SnoaL-like domain-containing protein</fullName>
    </recommendedName>
</protein>
<reference evidence="2" key="1">
    <citation type="journal article" date="2019" name="Int. J. Syst. Evol. Microbiol.">
        <title>The Global Catalogue of Microorganisms (GCM) 10K type strain sequencing project: providing services to taxonomists for standard genome sequencing and annotation.</title>
        <authorList>
            <consortium name="The Broad Institute Genomics Platform"/>
            <consortium name="The Broad Institute Genome Sequencing Center for Infectious Disease"/>
            <person name="Wu L."/>
            <person name="Ma J."/>
        </authorList>
    </citation>
    <scope>NUCLEOTIDE SEQUENCE [LARGE SCALE GENOMIC DNA]</scope>
    <source>
        <strain evidence="2">NBRC 108730</strain>
    </source>
</reference>
<evidence type="ECO:0008006" key="3">
    <source>
        <dbReference type="Google" id="ProtNLM"/>
    </source>
</evidence>
<evidence type="ECO:0000313" key="1">
    <source>
        <dbReference type="EMBL" id="GMA87718.1"/>
    </source>
</evidence>
<organism evidence="1 2">
    <name type="scientific">Angustibacter aerolatus</name>
    <dbReference type="NCBI Taxonomy" id="1162965"/>
    <lineage>
        <taxon>Bacteria</taxon>
        <taxon>Bacillati</taxon>
        <taxon>Actinomycetota</taxon>
        <taxon>Actinomycetes</taxon>
        <taxon>Kineosporiales</taxon>
        <taxon>Kineosporiaceae</taxon>
    </lineage>
</organism>
<gene>
    <name evidence="1" type="ORF">GCM10025868_29680</name>
</gene>
<sequence>MRGTPPTDAVGAAVHRAYVEFWQADVAALARSDPGWRPLLQRVTGSQRRDTVALLTKNRRAGQVVTGRITIQPTVLLARGSVARVSDCLDLSKTVATHDGEAVPGSRGRGASGTSRRSRLVSGRWLVSDIGRNTAACA</sequence>
<comment type="caution">
    <text evidence="1">The sequence shown here is derived from an EMBL/GenBank/DDBJ whole genome shotgun (WGS) entry which is preliminary data.</text>
</comment>
<name>A0ABQ6JHP0_9ACTN</name>
<proteinExistence type="predicted"/>
<keyword evidence="2" id="KW-1185">Reference proteome</keyword>
<evidence type="ECO:0000313" key="2">
    <source>
        <dbReference type="Proteomes" id="UP001157017"/>
    </source>
</evidence>